<dbReference type="AlphaFoldDB" id="A0A194V342"/>
<evidence type="ECO:0000313" key="5">
    <source>
        <dbReference type="EMBL" id="KUI58380.1"/>
    </source>
</evidence>
<reference evidence="6" key="1">
    <citation type="submission" date="2014-12" db="EMBL/GenBank/DDBJ databases">
        <title>Genome Sequence of Valsa Canker Pathogens Uncovers a Specific Adaption of Colonization on Woody Bark.</title>
        <authorList>
            <person name="Yin Z."/>
            <person name="Liu H."/>
            <person name="Gao X."/>
            <person name="Li Z."/>
            <person name="Song N."/>
            <person name="Ke X."/>
            <person name="Dai Q."/>
            <person name="Wu Y."/>
            <person name="Sun Y."/>
            <person name="Xu J.-R."/>
            <person name="Kang Z.K."/>
            <person name="Wang L."/>
            <person name="Huang L."/>
        </authorList>
    </citation>
    <scope>NUCLEOTIDE SEQUENCE [LARGE SCALE GENOMIC DNA]</scope>
    <source>
        <strain evidence="6">SXYL134</strain>
    </source>
</reference>
<gene>
    <name evidence="5" type="ORF">VP1G_05674</name>
</gene>
<dbReference type="OrthoDB" id="3262926at2759"/>
<keyword evidence="6" id="KW-1185">Reference proteome</keyword>
<dbReference type="Proteomes" id="UP000078576">
    <property type="component" value="Unassembled WGS sequence"/>
</dbReference>
<evidence type="ECO:0000313" key="6">
    <source>
        <dbReference type="Proteomes" id="UP000078576"/>
    </source>
</evidence>
<evidence type="ECO:0000259" key="4">
    <source>
        <dbReference type="Pfam" id="PF06094"/>
    </source>
</evidence>
<accession>A0A194V342</accession>
<evidence type="ECO:0000256" key="1">
    <source>
        <dbReference type="ARBA" id="ARBA00008861"/>
    </source>
</evidence>
<dbReference type="InterPro" id="IPR009288">
    <property type="entry name" value="AIG2-like_dom"/>
</dbReference>
<protein>
    <recommendedName>
        <fullName evidence="3">Putative gamma-glutamylcyclotransferase</fullName>
    </recommendedName>
</protein>
<evidence type="ECO:0000256" key="3">
    <source>
        <dbReference type="ARBA" id="ARBA00030602"/>
    </source>
</evidence>
<dbReference type="Gene3D" id="3.10.490.10">
    <property type="entry name" value="Gamma-glutamyl cyclotransferase-like"/>
    <property type="match status" value="1"/>
</dbReference>
<dbReference type="SUPFAM" id="SSF110857">
    <property type="entry name" value="Gamma-glutamyl cyclotransferase-like"/>
    <property type="match status" value="1"/>
</dbReference>
<dbReference type="EMBL" id="KN714712">
    <property type="protein sequence ID" value="KUI58380.1"/>
    <property type="molecule type" value="Genomic_DNA"/>
</dbReference>
<name>A0A194V342_CYTMA</name>
<dbReference type="GO" id="GO:0016740">
    <property type="term" value="F:transferase activity"/>
    <property type="evidence" value="ECO:0007669"/>
    <property type="project" value="UniProtKB-KW"/>
</dbReference>
<keyword evidence="2" id="KW-0808">Transferase</keyword>
<dbReference type="Pfam" id="PF06094">
    <property type="entry name" value="GGACT"/>
    <property type="match status" value="1"/>
</dbReference>
<feature type="domain" description="Gamma-glutamylcyclotransferase AIG2-like" evidence="4">
    <location>
        <begin position="85"/>
        <end position="200"/>
    </location>
</feature>
<proteinExistence type="inferred from homology"/>
<dbReference type="InterPro" id="IPR013024">
    <property type="entry name" value="GGCT-like"/>
</dbReference>
<organism evidence="5 6">
    <name type="scientific">Cytospora mali</name>
    <name type="common">Apple Valsa canker fungus</name>
    <name type="synonym">Valsa mali</name>
    <dbReference type="NCBI Taxonomy" id="578113"/>
    <lineage>
        <taxon>Eukaryota</taxon>
        <taxon>Fungi</taxon>
        <taxon>Dikarya</taxon>
        <taxon>Ascomycota</taxon>
        <taxon>Pezizomycotina</taxon>
        <taxon>Sordariomycetes</taxon>
        <taxon>Sordariomycetidae</taxon>
        <taxon>Diaporthales</taxon>
        <taxon>Cytosporaceae</taxon>
        <taxon>Cytospora</taxon>
    </lineage>
</organism>
<dbReference type="InterPro" id="IPR036568">
    <property type="entry name" value="GGCT-like_sf"/>
</dbReference>
<dbReference type="PANTHER" id="PTHR31544:SF4">
    <property type="entry name" value="GAMMA-GLUTAMYLCYCLOTRANSFERASE-RELATED"/>
    <property type="match status" value="1"/>
</dbReference>
<dbReference type="PANTHER" id="PTHR31544">
    <property type="entry name" value="AIG2-LIKE PROTEIN D"/>
    <property type="match status" value="1"/>
</dbReference>
<dbReference type="CDD" id="cd06661">
    <property type="entry name" value="GGCT_like"/>
    <property type="match status" value="1"/>
</dbReference>
<comment type="similarity">
    <text evidence="1">Belongs to the gamma-glutamylcyclotransferase family.</text>
</comment>
<dbReference type="InterPro" id="IPR045038">
    <property type="entry name" value="AIG2-like"/>
</dbReference>
<evidence type="ECO:0000256" key="2">
    <source>
        <dbReference type="ARBA" id="ARBA00022679"/>
    </source>
</evidence>
<sequence>MAEQVGNLSYAHEETIEHVRQEYSQPLASSTTPSTARAEAGRRKLMLEKFLAADEDDSDLEEFHRKAGIALAEENARAREAKELYFFYGSLMFPRMLQHVLDLHELPELKPAEVVGLHLKMWGPYPALVNGESGEVVRGMAYEVESGEQKDKLARYETECYRTRKFYISVLGEEKVLGTTFVWNGDSDGLDEGTFDVKSWEERMSRILDC</sequence>